<evidence type="ECO:0000256" key="2">
    <source>
        <dbReference type="SAM" id="SignalP"/>
    </source>
</evidence>
<proteinExistence type="predicted"/>
<reference evidence="3" key="1">
    <citation type="submission" date="2023-10" db="EMBL/GenBank/DDBJ databases">
        <title>Genome assembly of Pristionchus species.</title>
        <authorList>
            <person name="Yoshida K."/>
            <person name="Sommer R.J."/>
        </authorList>
    </citation>
    <scope>NUCLEOTIDE SEQUENCE</scope>
    <source>
        <strain evidence="3">RS5133</strain>
    </source>
</reference>
<keyword evidence="4" id="KW-1185">Reference proteome</keyword>
<protein>
    <submittedName>
        <fullName evidence="3">Uncharacterized protein</fullName>
    </submittedName>
</protein>
<name>A0AAV5W2Q8_9BILA</name>
<dbReference type="Proteomes" id="UP001432322">
    <property type="component" value="Unassembled WGS sequence"/>
</dbReference>
<dbReference type="AlphaFoldDB" id="A0AAV5W2Q8"/>
<feature type="region of interest" description="Disordered" evidence="1">
    <location>
        <begin position="100"/>
        <end position="146"/>
    </location>
</feature>
<feature type="signal peptide" evidence="2">
    <location>
        <begin position="1"/>
        <end position="16"/>
    </location>
</feature>
<organism evidence="3 4">
    <name type="scientific">Pristionchus fissidentatus</name>
    <dbReference type="NCBI Taxonomy" id="1538716"/>
    <lineage>
        <taxon>Eukaryota</taxon>
        <taxon>Metazoa</taxon>
        <taxon>Ecdysozoa</taxon>
        <taxon>Nematoda</taxon>
        <taxon>Chromadorea</taxon>
        <taxon>Rhabditida</taxon>
        <taxon>Rhabditina</taxon>
        <taxon>Diplogasteromorpha</taxon>
        <taxon>Diplogasteroidea</taxon>
        <taxon>Neodiplogasteridae</taxon>
        <taxon>Pristionchus</taxon>
    </lineage>
</organism>
<sequence length="146" mass="15737">LEKLFVFSLLFVASFAQEGSEGAKTVNKRQVFYTTGYSGYPGVFGGFPYGFGGYPYSYGYGFPSFGFSPIQTVTVTIPPPVVVPPATVVGNVPAVKVVPVSSYPTPPPPPHPLPEPEPHPHPHPHPHSHNHGSVTKISVIQKRETE</sequence>
<evidence type="ECO:0000256" key="1">
    <source>
        <dbReference type="SAM" id="MobiDB-lite"/>
    </source>
</evidence>
<feature type="compositionally biased region" description="Pro residues" evidence="1">
    <location>
        <begin position="104"/>
        <end position="113"/>
    </location>
</feature>
<accession>A0AAV5W2Q8</accession>
<feature type="compositionally biased region" description="Basic residues" evidence="1">
    <location>
        <begin position="121"/>
        <end position="130"/>
    </location>
</feature>
<comment type="caution">
    <text evidence="3">The sequence shown here is derived from an EMBL/GenBank/DDBJ whole genome shotgun (WGS) entry which is preliminary data.</text>
</comment>
<gene>
    <name evidence="3" type="ORF">PFISCL1PPCAC_15927</name>
</gene>
<dbReference type="EMBL" id="BTSY01000004">
    <property type="protein sequence ID" value="GMT24630.1"/>
    <property type="molecule type" value="Genomic_DNA"/>
</dbReference>
<evidence type="ECO:0000313" key="3">
    <source>
        <dbReference type="EMBL" id="GMT24630.1"/>
    </source>
</evidence>
<feature type="chain" id="PRO_5043955375" evidence="2">
    <location>
        <begin position="17"/>
        <end position="146"/>
    </location>
</feature>
<feature type="non-terminal residue" evidence="3">
    <location>
        <position position="1"/>
    </location>
</feature>
<keyword evidence="2" id="KW-0732">Signal</keyword>
<evidence type="ECO:0000313" key="4">
    <source>
        <dbReference type="Proteomes" id="UP001432322"/>
    </source>
</evidence>